<feature type="transmembrane region" description="Helical" evidence="10">
    <location>
        <begin position="314"/>
        <end position="335"/>
    </location>
</feature>
<dbReference type="GO" id="GO:0005789">
    <property type="term" value="C:endoplasmic reticulum membrane"/>
    <property type="evidence" value="ECO:0000318"/>
    <property type="project" value="GO_Central"/>
</dbReference>
<dbReference type="Pfam" id="PF03901">
    <property type="entry name" value="Glyco_transf_22"/>
    <property type="match status" value="1"/>
</dbReference>
<comment type="subcellular location">
    <subcellularLocation>
        <location evidence="1 10">Endoplasmic reticulum membrane</location>
        <topology evidence="1 10">Multi-pass membrane protein</topology>
    </subcellularLocation>
</comment>
<dbReference type="GO" id="GO:0000026">
    <property type="term" value="F:alpha-1,2-mannosyltransferase activity"/>
    <property type="evidence" value="ECO:0000318"/>
    <property type="project" value="GO_Central"/>
</dbReference>
<dbReference type="STRING" id="10228.B3S611"/>
<dbReference type="Proteomes" id="UP000009022">
    <property type="component" value="Unassembled WGS sequence"/>
</dbReference>
<dbReference type="CTD" id="6756749"/>
<dbReference type="InterPro" id="IPR005599">
    <property type="entry name" value="GPI_mannosylTrfase"/>
</dbReference>
<evidence type="ECO:0000256" key="4">
    <source>
        <dbReference type="ARBA" id="ARBA00022676"/>
    </source>
</evidence>
<proteinExistence type="inferred from homology"/>
<feature type="transmembrane region" description="Helical" evidence="10">
    <location>
        <begin position="116"/>
        <end position="138"/>
    </location>
</feature>
<feature type="transmembrane region" description="Helical" evidence="10">
    <location>
        <begin position="150"/>
        <end position="175"/>
    </location>
</feature>
<feature type="transmembrane region" description="Helical" evidence="10">
    <location>
        <begin position="195"/>
        <end position="223"/>
    </location>
</feature>
<evidence type="ECO:0000313" key="11">
    <source>
        <dbReference type="EMBL" id="EDV22011.1"/>
    </source>
</evidence>
<feature type="transmembrane region" description="Helical" evidence="10">
    <location>
        <begin position="347"/>
        <end position="366"/>
    </location>
</feature>
<dbReference type="KEGG" id="tad:TRIADDRAFT_29833"/>
<reference evidence="11 12" key="1">
    <citation type="journal article" date="2008" name="Nature">
        <title>The Trichoplax genome and the nature of placozoans.</title>
        <authorList>
            <person name="Srivastava M."/>
            <person name="Begovic E."/>
            <person name="Chapman J."/>
            <person name="Putnam N.H."/>
            <person name="Hellsten U."/>
            <person name="Kawashima T."/>
            <person name="Kuo A."/>
            <person name="Mitros T."/>
            <person name="Salamov A."/>
            <person name="Carpenter M.L."/>
            <person name="Signorovitch A.Y."/>
            <person name="Moreno M.A."/>
            <person name="Kamm K."/>
            <person name="Grimwood J."/>
            <person name="Schmutz J."/>
            <person name="Shapiro H."/>
            <person name="Grigoriev I.V."/>
            <person name="Buss L.W."/>
            <person name="Schierwater B."/>
            <person name="Dellaporta S.L."/>
            <person name="Rokhsar D.S."/>
        </authorList>
    </citation>
    <scope>NUCLEOTIDE SEQUENCE [LARGE SCALE GENOMIC DNA]</scope>
    <source>
        <strain evidence="11 12">Grell-BS-1999</strain>
    </source>
</reference>
<evidence type="ECO:0000256" key="2">
    <source>
        <dbReference type="ARBA" id="ARBA00004922"/>
    </source>
</evidence>
<evidence type="ECO:0000256" key="5">
    <source>
        <dbReference type="ARBA" id="ARBA00022679"/>
    </source>
</evidence>
<dbReference type="GeneID" id="6756749"/>
<dbReference type="InParanoid" id="B3S611"/>
<evidence type="ECO:0000256" key="7">
    <source>
        <dbReference type="ARBA" id="ARBA00022824"/>
    </source>
</evidence>
<dbReference type="AlphaFoldDB" id="B3S611"/>
<dbReference type="EMBL" id="DS985251">
    <property type="protein sequence ID" value="EDV22011.1"/>
    <property type="molecule type" value="Genomic_DNA"/>
</dbReference>
<comment type="pathway">
    <text evidence="2">Protein modification; protein glycosylation.</text>
</comment>
<dbReference type="PANTHER" id="PTHR22760">
    <property type="entry name" value="GLYCOSYLTRANSFERASE"/>
    <property type="match status" value="1"/>
</dbReference>
<evidence type="ECO:0000256" key="6">
    <source>
        <dbReference type="ARBA" id="ARBA00022692"/>
    </source>
</evidence>
<keyword evidence="8 10" id="KW-1133">Transmembrane helix</keyword>
<evidence type="ECO:0000256" key="9">
    <source>
        <dbReference type="ARBA" id="ARBA00023136"/>
    </source>
</evidence>
<gene>
    <name evidence="11" type="ORF">TRIADDRAFT_29833</name>
</gene>
<organism evidence="11 12">
    <name type="scientific">Trichoplax adhaerens</name>
    <name type="common">Trichoplax reptans</name>
    <dbReference type="NCBI Taxonomy" id="10228"/>
    <lineage>
        <taxon>Eukaryota</taxon>
        <taxon>Metazoa</taxon>
        <taxon>Placozoa</taxon>
        <taxon>Uniplacotomia</taxon>
        <taxon>Trichoplacea</taxon>
        <taxon>Trichoplacidae</taxon>
        <taxon>Trichoplax</taxon>
    </lineage>
</organism>
<feature type="transmembrane region" description="Helical" evidence="10">
    <location>
        <begin position="39"/>
        <end position="59"/>
    </location>
</feature>
<dbReference type="PhylomeDB" id="B3S611"/>
<dbReference type="PANTHER" id="PTHR22760:SF2">
    <property type="entry name" value="ALPHA-1,2-MANNOSYLTRANSFERASE ALG9"/>
    <property type="match status" value="1"/>
</dbReference>
<keyword evidence="6 10" id="KW-0812">Transmembrane</keyword>
<evidence type="ECO:0000313" key="12">
    <source>
        <dbReference type="Proteomes" id="UP000009022"/>
    </source>
</evidence>
<comment type="similarity">
    <text evidence="3 10">Belongs to the glycosyltransferase 22 family.</text>
</comment>
<evidence type="ECO:0000256" key="8">
    <source>
        <dbReference type="ARBA" id="ARBA00022989"/>
    </source>
</evidence>
<dbReference type="RefSeq" id="XP_002115648.1">
    <property type="nucleotide sequence ID" value="XM_002115612.1"/>
</dbReference>
<evidence type="ECO:0000256" key="10">
    <source>
        <dbReference type="RuleBase" id="RU363075"/>
    </source>
</evidence>
<feature type="transmembrane region" description="Helical" evidence="10">
    <location>
        <begin position="372"/>
        <end position="391"/>
    </location>
</feature>
<sequence length="577" mass="66813">MDIRHRFTSERSDGLYLQHVDDQQEERPVSRKRSQWPGALLALQLLLFARIIAALTVHVTDCDETFNYWEPMHYMLYGNGLQTWEYSPQFAIRSYAYVLLHAVFAWPVQFLSLDKIYAFYLVRIWLGVCCAVSEAYFYRGISKFFDARMSRYTLVFLLIGSGMYISSAAFLPSSFTMLTTMAAYGALFHGNYKMFIFAIGLGTLWGWPFVAVLGIPGAVYIALCQNLITYFIKWTFIWLIVIMAPLLAIDSYYYGKLTIAPLNIVMYNVLSGKGPELYGVESWTFYFINGFLNFNVAFVLAICSLPIWVCNQSIPLHSVLTVLSPMYLWIGIFFTRPHKEERFLFPIYPLIACSAAMALSECQNIYKNSHSFIRTFFRLGVASTFLLYMLLSLSRTMVLHIGYQAPIEVYKQLPTLVSEYKSISKFQDINVCVGKEWHRFPSNFFLPNRYTCQLQFVKSEFRGQLPKPYEAKPLATRIIPTDMNDQNKEEPSRYFKIQNCHILVDLETSVATPFEPSYSKDVANWKSIITYPFLDANRSHKLLRAFYVPVFSAKKIYFNQYIIMTSTNLIKMSPQKL</sequence>
<dbReference type="HOGENOM" id="CLU_018152_1_1_1"/>
<dbReference type="EC" id="2.4.1.-" evidence="10"/>
<dbReference type="eggNOG" id="KOG2515">
    <property type="taxonomic scope" value="Eukaryota"/>
</dbReference>
<keyword evidence="12" id="KW-1185">Reference proteome</keyword>
<dbReference type="OrthoDB" id="497541at2759"/>
<keyword evidence="7 10" id="KW-0256">Endoplasmic reticulum</keyword>
<accession>B3S611</accession>
<dbReference type="FunCoup" id="B3S611">
    <property type="interactions" value="2201"/>
</dbReference>
<name>B3S611_TRIAD</name>
<keyword evidence="4 10" id="KW-0328">Glycosyltransferase</keyword>
<keyword evidence="5" id="KW-0808">Transferase</keyword>
<dbReference type="GO" id="GO:0006487">
    <property type="term" value="P:protein N-linked glycosylation"/>
    <property type="evidence" value="ECO:0000318"/>
    <property type="project" value="GO_Central"/>
</dbReference>
<dbReference type="UniPathway" id="UPA00378"/>
<protein>
    <recommendedName>
        <fullName evidence="10">Mannosyltransferase</fullName>
        <ecNumber evidence="10">2.4.1.-</ecNumber>
    </recommendedName>
</protein>
<evidence type="ECO:0000256" key="3">
    <source>
        <dbReference type="ARBA" id="ARBA00007063"/>
    </source>
</evidence>
<dbReference type="OMA" id="PRDMHAK"/>
<evidence type="ECO:0000256" key="1">
    <source>
        <dbReference type="ARBA" id="ARBA00004477"/>
    </source>
</evidence>
<feature type="transmembrane region" description="Helical" evidence="10">
    <location>
        <begin position="230"/>
        <end position="247"/>
    </location>
</feature>
<feature type="transmembrane region" description="Helical" evidence="10">
    <location>
        <begin position="283"/>
        <end position="308"/>
    </location>
</feature>
<keyword evidence="9 10" id="KW-0472">Membrane</keyword>